<reference evidence="7 8" key="1">
    <citation type="submission" date="2014-07" db="EMBL/GenBank/DDBJ databases">
        <authorList>
            <person name="McCorrison J."/>
            <person name="Sanka R."/>
            <person name="Torralba M."/>
            <person name="Gillis M."/>
            <person name="Haft D.H."/>
            <person name="Methe B."/>
            <person name="Sutton G."/>
            <person name="Nelson K.E."/>
        </authorList>
    </citation>
    <scope>NUCLEOTIDE SEQUENCE [LARGE SCALE GENOMIC DNA]</scope>
    <source>
        <strain evidence="7 8">DNF00882</strain>
    </source>
</reference>
<feature type="chain" id="PRO_5001918531" evidence="4">
    <location>
        <begin position="24"/>
        <end position="585"/>
    </location>
</feature>
<feature type="signal peptide" evidence="4">
    <location>
        <begin position="1"/>
        <end position="23"/>
    </location>
</feature>
<feature type="domain" description="GH29D-like beta-sandwich" evidence="5">
    <location>
        <begin position="311"/>
        <end position="373"/>
    </location>
</feature>
<dbReference type="InterPro" id="IPR000772">
    <property type="entry name" value="Ricin_B_lectin"/>
</dbReference>
<protein>
    <submittedName>
        <fullName evidence="7">Uncharacterized protein</fullName>
    </submittedName>
</protein>
<dbReference type="AlphaFoldDB" id="A0A096C392"/>
<dbReference type="InterPro" id="IPR044925">
    <property type="entry name" value="His-Me_finger_sf"/>
</dbReference>
<feature type="domain" description="Ricin B lectin" evidence="6">
    <location>
        <begin position="450"/>
        <end position="507"/>
    </location>
</feature>
<sequence>MKKFLLRTTLCALFLSFSVSSQAINHQDLKKYAASLQGLKGRELKKALFDLARKNLRTLQYGSGMNATWDGFYDTDRIPETNECRNRYSHFKFNFGNRGASISGMNIEHSFPKSWWGGAKIEGYRDLFNLYPCDEKTNTYKNNYPMGEVKHVTNTYAGEGFTKIGSGNAGNKQNVMMWEPGEEFKGEFSRSYMYMATTYADYHWVKTGMQTMEDGQYPSLRQWAQDLYRKWSKEDKVDKVEIDRNNAAYERQKNRNLYIDYPYLAEYVWGDSVNVAFNPNTSISSADNDERYHTVYLNEKAPDVYAPEFTPSAGTYTAPLTVKIACKTAGAKIYYTLDGSNPNAQSTPYKGEFTIETTTTVRAIAINGDKQSSIATVVYTIATEQNSYIFSKITAQPQDGKKYLIVINNNGLKAMKPLNKEYGYPEPADVTETKNVIVQQNETLAYTFTAVAGGFKIQDNNGKYLSQNAGHKTIATVKTEDEAAVWKIEPRTDGTYTIQSVATKKTMQYSVQYKSFGCYETPSAKDIYPMLYQEGKAGTAGIENVSTTKKVENNIIYNLQGVQMPKNTKLQPGIYIKNGKKFVVK</sequence>
<evidence type="ECO:0000256" key="2">
    <source>
        <dbReference type="ARBA" id="ARBA00022722"/>
    </source>
</evidence>
<dbReference type="PANTHER" id="PTHR33607:SF2">
    <property type="entry name" value="ENDONUCLEASE-1"/>
    <property type="match status" value="1"/>
</dbReference>
<dbReference type="SUPFAM" id="SSF54060">
    <property type="entry name" value="His-Me finger endonucleases"/>
    <property type="match status" value="1"/>
</dbReference>
<dbReference type="GO" id="GO:0004518">
    <property type="term" value="F:nuclease activity"/>
    <property type="evidence" value="ECO:0007669"/>
    <property type="project" value="UniProtKB-KW"/>
</dbReference>
<evidence type="ECO:0000313" key="8">
    <source>
        <dbReference type="Proteomes" id="UP000029538"/>
    </source>
</evidence>
<keyword evidence="4" id="KW-0732">Signal</keyword>
<evidence type="ECO:0000313" key="7">
    <source>
        <dbReference type="EMBL" id="KGF49432.1"/>
    </source>
</evidence>
<evidence type="ECO:0000256" key="1">
    <source>
        <dbReference type="ARBA" id="ARBA00006429"/>
    </source>
</evidence>
<dbReference type="Pfam" id="PF04231">
    <property type="entry name" value="Endonuclease_1"/>
    <property type="match status" value="1"/>
</dbReference>
<dbReference type="InterPro" id="IPR007346">
    <property type="entry name" value="Endonuclease-I"/>
</dbReference>
<keyword evidence="2" id="KW-0540">Nuclease</keyword>
<evidence type="ECO:0000259" key="6">
    <source>
        <dbReference type="Pfam" id="PF14200"/>
    </source>
</evidence>
<evidence type="ECO:0000259" key="5">
    <source>
        <dbReference type="Pfam" id="PF13290"/>
    </source>
</evidence>
<evidence type="ECO:0000256" key="3">
    <source>
        <dbReference type="ARBA" id="ARBA00022801"/>
    </source>
</evidence>
<accession>A0A096C392</accession>
<keyword evidence="3" id="KW-0378">Hydrolase</keyword>
<organism evidence="7 8">
    <name type="scientific">Prevotella disiens DNF00882</name>
    <dbReference type="NCBI Taxonomy" id="1401075"/>
    <lineage>
        <taxon>Bacteria</taxon>
        <taxon>Pseudomonadati</taxon>
        <taxon>Bacteroidota</taxon>
        <taxon>Bacteroidia</taxon>
        <taxon>Bacteroidales</taxon>
        <taxon>Prevotellaceae</taxon>
        <taxon>Prevotella</taxon>
    </lineage>
</organism>
<comment type="similarity">
    <text evidence="1">Belongs to the EndA/NucM nuclease family.</text>
</comment>
<dbReference type="GO" id="GO:0016787">
    <property type="term" value="F:hydrolase activity"/>
    <property type="evidence" value="ECO:0007669"/>
    <property type="project" value="UniProtKB-KW"/>
</dbReference>
<dbReference type="InterPro" id="IPR059177">
    <property type="entry name" value="GH29D-like_dom"/>
</dbReference>
<gene>
    <name evidence="7" type="ORF">HMPREF0654_05180</name>
</gene>
<dbReference type="Proteomes" id="UP000029538">
    <property type="component" value="Unassembled WGS sequence"/>
</dbReference>
<comment type="caution">
    <text evidence="7">The sequence shown here is derived from an EMBL/GenBank/DDBJ whole genome shotgun (WGS) entry which is preliminary data.</text>
</comment>
<dbReference type="EMBL" id="JRNR01000043">
    <property type="protein sequence ID" value="KGF49432.1"/>
    <property type="molecule type" value="Genomic_DNA"/>
</dbReference>
<evidence type="ECO:0000256" key="4">
    <source>
        <dbReference type="SAM" id="SignalP"/>
    </source>
</evidence>
<dbReference type="Pfam" id="PF13290">
    <property type="entry name" value="CHB_HEX_C_1"/>
    <property type="match status" value="1"/>
</dbReference>
<dbReference type="Pfam" id="PF14200">
    <property type="entry name" value="RicinB_lectin_2"/>
    <property type="match status" value="1"/>
</dbReference>
<proteinExistence type="inferred from homology"/>
<name>A0A096C392_9BACT</name>
<dbReference type="RefSeq" id="WP_036883072.1">
    <property type="nucleotide sequence ID" value="NZ_JRNR01000043.1"/>
</dbReference>
<dbReference type="PANTHER" id="PTHR33607">
    <property type="entry name" value="ENDONUCLEASE-1"/>
    <property type="match status" value="1"/>
</dbReference>